<name>A0ABU7RAA7_9ACTN</name>
<dbReference type="RefSeq" id="WP_330958305.1">
    <property type="nucleotide sequence ID" value="NZ_JAZGJQ010000005.1"/>
</dbReference>
<evidence type="ECO:0000256" key="1">
    <source>
        <dbReference type="ARBA" id="ARBA00012513"/>
    </source>
</evidence>
<dbReference type="GO" id="GO:0004674">
    <property type="term" value="F:protein serine/threonine kinase activity"/>
    <property type="evidence" value="ECO:0007669"/>
    <property type="project" value="UniProtKB-EC"/>
</dbReference>
<accession>A0ABU7RAA7</accession>
<evidence type="ECO:0000256" key="7">
    <source>
        <dbReference type="SAM" id="Phobius"/>
    </source>
</evidence>
<evidence type="ECO:0000259" key="8">
    <source>
        <dbReference type="PROSITE" id="PS50011"/>
    </source>
</evidence>
<evidence type="ECO:0000313" key="9">
    <source>
        <dbReference type="EMBL" id="MEE6147537.1"/>
    </source>
</evidence>
<evidence type="ECO:0000256" key="5">
    <source>
        <dbReference type="ARBA" id="ARBA00022777"/>
    </source>
</evidence>
<dbReference type="SMART" id="SM00220">
    <property type="entry name" value="S_TKc"/>
    <property type="match status" value="1"/>
</dbReference>
<protein>
    <recommendedName>
        <fullName evidence="1">non-specific serine/threonine protein kinase</fullName>
        <ecNumber evidence="1">2.7.11.1</ecNumber>
    </recommendedName>
</protein>
<keyword evidence="7" id="KW-0812">Transmembrane</keyword>
<evidence type="ECO:0000313" key="10">
    <source>
        <dbReference type="Proteomes" id="UP001332931"/>
    </source>
</evidence>
<dbReference type="InterPro" id="IPR008271">
    <property type="entry name" value="Ser/Thr_kinase_AS"/>
</dbReference>
<feature type="transmembrane region" description="Helical" evidence="7">
    <location>
        <begin position="340"/>
        <end position="360"/>
    </location>
</feature>
<keyword evidence="3 9" id="KW-0808">Transferase</keyword>
<feature type="transmembrane region" description="Helical" evidence="7">
    <location>
        <begin position="500"/>
        <end position="520"/>
    </location>
</feature>
<dbReference type="CDD" id="cd14014">
    <property type="entry name" value="STKc_PknB_like"/>
    <property type="match status" value="1"/>
</dbReference>
<dbReference type="Pfam" id="PF00069">
    <property type="entry name" value="Pkinase"/>
    <property type="match status" value="1"/>
</dbReference>
<feature type="domain" description="Protein kinase" evidence="8">
    <location>
        <begin position="6"/>
        <end position="266"/>
    </location>
</feature>
<reference evidence="9 10" key="1">
    <citation type="submission" date="2024-01" db="EMBL/GenBank/DDBJ databases">
        <title>Description of Olsenella sp. nov., isolated from pig feces.</title>
        <authorList>
            <person name="Chang Y.-H."/>
        </authorList>
    </citation>
    <scope>NUCLEOTIDE SEQUENCE [LARGE SCALE GENOMIC DNA]</scope>
    <source>
        <strain evidence="9 10">YH-ols2223</strain>
    </source>
</reference>
<organism evidence="9 10">
    <name type="scientific">Olsenella absiana</name>
    <dbReference type="NCBI Taxonomy" id="3115222"/>
    <lineage>
        <taxon>Bacteria</taxon>
        <taxon>Bacillati</taxon>
        <taxon>Actinomycetota</taxon>
        <taxon>Coriobacteriia</taxon>
        <taxon>Coriobacteriales</taxon>
        <taxon>Atopobiaceae</taxon>
        <taxon>Olsenella</taxon>
    </lineage>
</organism>
<dbReference type="PANTHER" id="PTHR43289">
    <property type="entry name" value="MITOGEN-ACTIVATED PROTEIN KINASE KINASE KINASE 20-RELATED"/>
    <property type="match status" value="1"/>
</dbReference>
<comment type="caution">
    <text evidence="9">The sequence shown here is derived from an EMBL/GenBank/DDBJ whole genome shotgun (WGS) entry which is preliminary data.</text>
</comment>
<dbReference type="Proteomes" id="UP001332931">
    <property type="component" value="Unassembled WGS sequence"/>
</dbReference>
<keyword evidence="10" id="KW-1185">Reference proteome</keyword>
<sequence length="564" mass="58022">MLLGRYRILSTNDEGGFGTVSTCWDTRLQRRVAIKRMPLTVSEGAVPSSTLEEALGEARTSSMLSHPNIVTVYDFETDAQSSYLVMEYVDGLDLQELLARVEGGVLTFDECAHVLESVGSALEFAHENGVLHLDIKPANIMISRDGTVKLADFGMASLASAAGFEGARGGTVGYMPPEQICGDYVDERTDVFSLAVVAWQALTGSCPYAAATPERSLEKIRRGPTPSLSHVEPELAGVVESTLLRALDPSPAARMSSVAELVGGVVRALGDAREGKESLAWLISQSGEEEGPASSPDGGQLTPWERFPWLEGALVRAAAALPTAAVLWRTLPRAFSLDGGALAACCGAGAAATAALPVLGVPLATVSSLLAIASGATADVFPLALLLALAALLWWVSIGRRQRLGAFALLAPLVLGSPEAAVPAAGGTLPPASALGTAVAAWLLERGSELVGTWGLDARGLLAGVVAAAGDPGSWASLAGVAAASWVCSLLVARGTRASCIAGYALSALVLASFQFAWAQMENIANPGAGDLPSFGVAVVLGVIMCVTTVLHGPGGDAEGDERA</sequence>
<feature type="transmembrane region" description="Helical" evidence="7">
    <location>
        <begin position="475"/>
        <end position="493"/>
    </location>
</feature>
<keyword evidence="7" id="KW-0472">Membrane</keyword>
<dbReference type="EC" id="2.7.11.1" evidence="1"/>
<dbReference type="InterPro" id="IPR011009">
    <property type="entry name" value="Kinase-like_dom_sf"/>
</dbReference>
<keyword evidence="7" id="KW-1133">Transmembrane helix</keyword>
<dbReference type="InterPro" id="IPR000719">
    <property type="entry name" value="Prot_kinase_dom"/>
</dbReference>
<evidence type="ECO:0000256" key="2">
    <source>
        <dbReference type="ARBA" id="ARBA00022527"/>
    </source>
</evidence>
<feature type="transmembrane region" description="Helical" evidence="7">
    <location>
        <begin position="380"/>
        <end position="397"/>
    </location>
</feature>
<dbReference type="Gene3D" id="1.10.510.10">
    <property type="entry name" value="Transferase(Phosphotransferase) domain 1"/>
    <property type="match status" value="1"/>
</dbReference>
<evidence type="ECO:0000256" key="4">
    <source>
        <dbReference type="ARBA" id="ARBA00022741"/>
    </source>
</evidence>
<dbReference type="PROSITE" id="PS50011">
    <property type="entry name" value="PROTEIN_KINASE_DOM"/>
    <property type="match status" value="1"/>
</dbReference>
<keyword evidence="5 9" id="KW-0418">Kinase</keyword>
<dbReference type="PROSITE" id="PS00108">
    <property type="entry name" value="PROTEIN_KINASE_ST"/>
    <property type="match status" value="1"/>
</dbReference>
<feature type="transmembrane region" description="Helical" evidence="7">
    <location>
        <begin position="404"/>
        <end position="425"/>
    </location>
</feature>
<feature type="transmembrane region" description="Helical" evidence="7">
    <location>
        <begin position="532"/>
        <end position="553"/>
    </location>
</feature>
<evidence type="ECO:0000256" key="6">
    <source>
        <dbReference type="ARBA" id="ARBA00022840"/>
    </source>
</evidence>
<dbReference type="SUPFAM" id="SSF56112">
    <property type="entry name" value="Protein kinase-like (PK-like)"/>
    <property type="match status" value="1"/>
</dbReference>
<dbReference type="EMBL" id="JAZGJQ010000005">
    <property type="protein sequence ID" value="MEE6147537.1"/>
    <property type="molecule type" value="Genomic_DNA"/>
</dbReference>
<keyword evidence="6" id="KW-0067">ATP-binding</keyword>
<keyword evidence="4" id="KW-0547">Nucleotide-binding</keyword>
<proteinExistence type="predicted"/>
<dbReference type="Gene3D" id="3.30.200.20">
    <property type="entry name" value="Phosphorylase Kinase, domain 1"/>
    <property type="match status" value="1"/>
</dbReference>
<keyword evidence="2" id="KW-0723">Serine/threonine-protein kinase</keyword>
<gene>
    <name evidence="9" type="ORF">VXJ25_06000</name>
</gene>
<dbReference type="PANTHER" id="PTHR43289:SF6">
    <property type="entry name" value="SERINE_THREONINE-PROTEIN KINASE NEKL-3"/>
    <property type="match status" value="1"/>
</dbReference>
<evidence type="ECO:0000256" key="3">
    <source>
        <dbReference type="ARBA" id="ARBA00022679"/>
    </source>
</evidence>